<gene>
    <name evidence="2" type="ORF">ACFQ2T_08015</name>
</gene>
<keyword evidence="3" id="KW-1185">Reference proteome</keyword>
<evidence type="ECO:0000259" key="1">
    <source>
        <dbReference type="PROSITE" id="PS50943"/>
    </source>
</evidence>
<evidence type="ECO:0000313" key="2">
    <source>
        <dbReference type="EMBL" id="MFD1122442.1"/>
    </source>
</evidence>
<proteinExistence type="predicted"/>
<reference evidence="3" key="1">
    <citation type="journal article" date="2019" name="Int. J. Syst. Evol. Microbiol.">
        <title>The Global Catalogue of Microorganisms (GCM) 10K type strain sequencing project: providing services to taxonomists for standard genome sequencing and annotation.</title>
        <authorList>
            <consortium name="The Broad Institute Genomics Platform"/>
            <consortium name="The Broad Institute Genome Sequencing Center for Infectious Disease"/>
            <person name="Wu L."/>
            <person name="Ma J."/>
        </authorList>
    </citation>
    <scope>NUCLEOTIDE SEQUENCE [LARGE SCALE GENOMIC DNA]</scope>
    <source>
        <strain evidence="3">CCUG 58411</strain>
    </source>
</reference>
<accession>A0ABW3PBQ1</accession>
<dbReference type="InterPro" id="IPR010982">
    <property type="entry name" value="Lambda_DNA-bd_dom_sf"/>
</dbReference>
<dbReference type="Gene3D" id="1.10.260.40">
    <property type="entry name" value="lambda repressor-like DNA-binding domains"/>
    <property type="match status" value="1"/>
</dbReference>
<feature type="domain" description="HTH cro/C1-type" evidence="1">
    <location>
        <begin position="57"/>
        <end position="112"/>
    </location>
</feature>
<dbReference type="Proteomes" id="UP001597206">
    <property type="component" value="Unassembled WGS sequence"/>
</dbReference>
<evidence type="ECO:0000313" key="3">
    <source>
        <dbReference type="Proteomes" id="UP001597206"/>
    </source>
</evidence>
<dbReference type="SUPFAM" id="SSF47413">
    <property type="entry name" value="lambda repressor-like DNA-binding domains"/>
    <property type="match status" value="1"/>
</dbReference>
<protein>
    <submittedName>
        <fullName evidence="2">Helix-turn-helix domain-containing protein</fullName>
    </submittedName>
</protein>
<dbReference type="CDD" id="cd00093">
    <property type="entry name" value="HTH_XRE"/>
    <property type="match status" value="1"/>
</dbReference>
<dbReference type="PROSITE" id="PS50943">
    <property type="entry name" value="HTH_CROC1"/>
    <property type="match status" value="1"/>
</dbReference>
<organism evidence="2 3">
    <name type="scientific">Methylophilus flavus</name>
    <dbReference type="NCBI Taxonomy" id="640084"/>
    <lineage>
        <taxon>Bacteria</taxon>
        <taxon>Pseudomonadati</taxon>
        <taxon>Pseudomonadota</taxon>
        <taxon>Betaproteobacteria</taxon>
        <taxon>Nitrosomonadales</taxon>
        <taxon>Methylophilaceae</taxon>
        <taxon>Methylophilus</taxon>
    </lineage>
</organism>
<sequence length="158" mass="18075">MKFIFSDEWLDRKLKQCDDINVAVSGPTLEEFNKIVEQRTVTPQALDKVPTQLGKVVRFVREKRSWTVAEMAELADVDVSDIQAVETLPEYKLHPRTVIRLASVCQFSKDKFIEFAGHRIPANDDQLRYAARSKGTSTISDEEYEVVRALVETLSDQK</sequence>
<name>A0ABW3PBQ1_9PROT</name>
<comment type="caution">
    <text evidence="2">The sequence shown here is derived from an EMBL/GenBank/DDBJ whole genome shotgun (WGS) entry which is preliminary data.</text>
</comment>
<dbReference type="EMBL" id="JBHTLN010000001">
    <property type="protein sequence ID" value="MFD1122442.1"/>
    <property type="molecule type" value="Genomic_DNA"/>
</dbReference>
<dbReference type="RefSeq" id="WP_379032837.1">
    <property type="nucleotide sequence ID" value="NZ_JBHTLN010000001.1"/>
</dbReference>
<dbReference type="InterPro" id="IPR001387">
    <property type="entry name" value="Cro/C1-type_HTH"/>
</dbReference>